<reference evidence="2" key="1">
    <citation type="journal article" date="2021" name="Front. Microbiol.">
        <title>Cellular and Genomic Properties of Haloferax gibbonsii LR2-5, the Host of Euryarchaeal Virus HFTV1.</title>
        <authorList>
            <person name="Tittes C."/>
            <person name="Schwarzer S."/>
            <person name="Pfeiffer F."/>
            <person name="Dyall-Smith M."/>
            <person name="Rodriguez-Franco M."/>
            <person name="Oksanen H.M."/>
            <person name="Quax T.E.F."/>
        </authorList>
    </citation>
    <scope>NUCLEOTIDE SEQUENCE</scope>
    <source>
        <strain evidence="2">LR2-5</strain>
    </source>
</reference>
<evidence type="ECO:0000313" key="2">
    <source>
        <dbReference type="EMBL" id="QOS13009.1"/>
    </source>
</evidence>
<name>A0A871BJN5_HALGI</name>
<feature type="compositionally biased region" description="Low complexity" evidence="1">
    <location>
        <begin position="44"/>
        <end position="53"/>
    </location>
</feature>
<dbReference type="EMBL" id="CP063205">
    <property type="protein sequence ID" value="QOS13009.1"/>
    <property type="molecule type" value="Genomic_DNA"/>
</dbReference>
<sequence length="53" mass="5384">MFPDCDEPLPLVTDPSNGIDCMRSVRLTAGPGPATPHNRGGSHSGSASAYGDA</sequence>
<evidence type="ECO:0000313" key="3">
    <source>
        <dbReference type="Proteomes" id="UP000663064"/>
    </source>
</evidence>
<evidence type="ECO:0000256" key="1">
    <source>
        <dbReference type="SAM" id="MobiDB-lite"/>
    </source>
</evidence>
<dbReference type="AlphaFoldDB" id="A0A871BJN5"/>
<gene>
    <name evidence="2" type="ORF">HfgLR_14405</name>
</gene>
<feature type="region of interest" description="Disordered" evidence="1">
    <location>
        <begin position="26"/>
        <end position="53"/>
    </location>
</feature>
<protein>
    <submittedName>
        <fullName evidence="2">Uncharacterized protein</fullName>
    </submittedName>
</protein>
<dbReference type="Proteomes" id="UP000663064">
    <property type="component" value="Chromosome"/>
</dbReference>
<proteinExistence type="predicted"/>
<accession>A0A871BJN5</accession>
<organism evidence="2 3">
    <name type="scientific">Haloferax gibbonsii</name>
    <dbReference type="NCBI Taxonomy" id="35746"/>
    <lineage>
        <taxon>Archaea</taxon>
        <taxon>Methanobacteriati</taxon>
        <taxon>Methanobacteriota</taxon>
        <taxon>Stenosarchaea group</taxon>
        <taxon>Halobacteria</taxon>
        <taxon>Halobacteriales</taxon>
        <taxon>Haloferacaceae</taxon>
        <taxon>Haloferax</taxon>
    </lineage>
</organism>